<gene>
    <name evidence="2" type="ORF">HGP29_05995</name>
</gene>
<comment type="caution">
    <text evidence="2">The sequence shown here is derived from an EMBL/GenBank/DDBJ whole genome shotgun (WGS) entry which is preliminary data.</text>
</comment>
<dbReference type="Gene3D" id="1.10.287.1490">
    <property type="match status" value="1"/>
</dbReference>
<keyword evidence="1" id="KW-0175">Coiled coil</keyword>
<reference evidence="2 3" key="1">
    <citation type="submission" date="2020-04" db="EMBL/GenBank/DDBJ databases">
        <title>Flammeovirga sp. SR4, a novel species isolated from seawater.</title>
        <authorList>
            <person name="Wang X."/>
        </authorList>
    </citation>
    <scope>NUCLEOTIDE SEQUENCE [LARGE SCALE GENOMIC DNA]</scope>
    <source>
        <strain evidence="2 3">SR4</strain>
    </source>
</reference>
<evidence type="ECO:0000313" key="3">
    <source>
        <dbReference type="Proteomes" id="UP000585050"/>
    </source>
</evidence>
<evidence type="ECO:0000256" key="1">
    <source>
        <dbReference type="SAM" id="Coils"/>
    </source>
</evidence>
<name>A0A7X8SIA4_9BACT</name>
<sequence length="311" mass="35769">MMNSQNFFNTLSNRRKIVIGLVITLLTLNLLQLFMRSGEESRLSDRVQSKNFELVLTYAKLDSISTELNKQIQILTHMNEDITSLEHVRDSLESEKKELRSAQLLQEKRYHSIRSKVSVYEEFLNEKNTEITSLKHVNDSLISENSHLKQEKTDLKSKIDNLRNQQGELEKELDAAKILTAYDFTSFITDQKGNIIKGDAYKAKKVNDITVQFKLARNSLSESERKIAYMCLVDPDGATIYNAINETRSFSLANSEEKIFYTVRSTFDYDNQDGSLVQITYSNKSFLAKGLYTAKVFCEGYQLGKIQFSIQ</sequence>
<evidence type="ECO:0000313" key="2">
    <source>
        <dbReference type="EMBL" id="NLR90746.1"/>
    </source>
</evidence>
<dbReference type="EMBL" id="JABAIL010000002">
    <property type="protein sequence ID" value="NLR90746.1"/>
    <property type="molecule type" value="Genomic_DNA"/>
</dbReference>
<feature type="coiled-coil region" evidence="1">
    <location>
        <begin position="75"/>
        <end position="105"/>
    </location>
</feature>
<protein>
    <submittedName>
        <fullName evidence="2">Uncharacterized protein</fullName>
    </submittedName>
</protein>
<keyword evidence="3" id="KW-1185">Reference proteome</keyword>
<feature type="coiled-coil region" evidence="1">
    <location>
        <begin position="138"/>
        <end position="179"/>
    </location>
</feature>
<dbReference type="AlphaFoldDB" id="A0A7X8SIA4"/>
<dbReference type="Proteomes" id="UP000585050">
    <property type="component" value="Unassembled WGS sequence"/>
</dbReference>
<dbReference type="RefSeq" id="WP_168881463.1">
    <property type="nucleotide sequence ID" value="NZ_JABAIL010000002.1"/>
</dbReference>
<accession>A0A7X8SIA4</accession>
<proteinExistence type="predicted"/>
<organism evidence="2 3">
    <name type="scientific">Flammeovirga agarivorans</name>
    <dbReference type="NCBI Taxonomy" id="2726742"/>
    <lineage>
        <taxon>Bacteria</taxon>
        <taxon>Pseudomonadati</taxon>
        <taxon>Bacteroidota</taxon>
        <taxon>Cytophagia</taxon>
        <taxon>Cytophagales</taxon>
        <taxon>Flammeovirgaceae</taxon>
        <taxon>Flammeovirga</taxon>
    </lineage>
</organism>